<dbReference type="Proteomes" id="UP000712600">
    <property type="component" value="Unassembled WGS sequence"/>
</dbReference>
<dbReference type="AlphaFoldDB" id="A0A8S9Q1B3"/>
<protein>
    <submittedName>
        <fullName evidence="1">Uncharacterized protein</fullName>
    </submittedName>
</protein>
<reference evidence="1" key="1">
    <citation type="submission" date="2019-12" db="EMBL/GenBank/DDBJ databases">
        <title>Genome sequencing and annotation of Brassica cretica.</title>
        <authorList>
            <person name="Studholme D.J."/>
            <person name="Sarris P."/>
        </authorList>
    </citation>
    <scope>NUCLEOTIDE SEQUENCE</scope>
    <source>
        <strain evidence="1">PFS-109/04</strain>
        <tissue evidence="1">Leaf</tissue>
    </source>
</reference>
<organism evidence="1 2">
    <name type="scientific">Brassica cretica</name>
    <name type="common">Mustard</name>
    <dbReference type="NCBI Taxonomy" id="69181"/>
    <lineage>
        <taxon>Eukaryota</taxon>
        <taxon>Viridiplantae</taxon>
        <taxon>Streptophyta</taxon>
        <taxon>Embryophyta</taxon>
        <taxon>Tracheophyta</taxon>
        <taxon>Spermatophyta</taxon>
        <taxon>Magnoliopsida</taxon>
        <taxon>eudicotyledons</taxon>
        <taxon>Gunneridae</taxon>
        <taxon>Pentapetalae</taxon>
        <taxon>rosids</taxon>
        <taxon>malvids</taxon>
        <taxon>Brassicales</taxon>
        <taxon>Brassicaceae</taxon>
        <taxon>Brassiceae</taxon>
        <taxon>Brassica</taxon>
    </lineage>
</organism>
<gene>
    <name evidence="1" type="ORF">F2Q69_00048532</name>
</gene>
<evidence type="ECO:0000313" key="1">
    <source>
        <dbReference type="EMBL" id="KAF3524432.1"/>
    </source>
</evidence>
<sequence length="123" mass="13885">MAPMLSRFETSQIPVRCMVSDLTVFFPLLKPEIRIYLIDGGIFSLLLMSLSVGEDLSLVLCGYGIWFLEEAVDLFLSSSLAKRFDRAIVTDVDVLVWLGDVPFRVEIAQDFCSLVQLQCYIVL</sequence>
<dbReference type="EMBL" id="QGKX02001347">
    <property type="protein sequence ID" value="KAF3524432.1"/>
    <property type="molecule type" value="Genomic_DNA"/>
</dbReference>
<name>A0A8S9Q1B3_BRACR</name>
<accession>A0A8S9Q1B3</accession>
<comment type="caution">
    <text evidence="1">The sequence shown here is derived from an EMBL/GenBank/DDBJ whole genome shotgun (WGS) entry which is preliminary data.</text>
</comment>
<evidence type="ECO:0000313" key="2">
    <source>
        <dbReference type="Proteomes" id="UP000712600"/>
    </source>
</evidence>
<proteinExistence type="predicted"/>